<sequence length="1095" mass="125037">MREWKTESPVFAQPPAWAVNALPGFRGSIWAPDISYHNGQYYLYYAVSVFGKNTSCIGVATNKTLHTVSPNFKWTDHGKLVQSIPGRDLWNAIDPNLVMDDANTPWLALGSFWNGIKLVKLDSSLLHIAQPEQWYTIAARSRNTILPDSVAGDAAIEAPFIYKKGQYFYLFVSFDYCCRGEKSTYKIMVGRSEQVYGPYVDKDGVPMTLGGGSLVLEGDKNWYGVGHSATYNFNDTDYLIFHGYDAGDKGKSKLRIEKLVWYNGWPVVEKLIKALVDFRNERDWAQFHNAKDLALALSIEAGELLETFLWKDAAAADPEKVKEELADVFSFALLLAEKYGFNVEEIVLEKIRRNAEKYPADKARGNAKNRYPFDKGTLDLLKQDVWFKNSWPIVYILSSVSQKRAYIGESSKIATRLQTHLAHPQKKQMDYLHLITSSQFNKSATLDIEAALIAHLNGDDPAERYNLLNSNWGQPFHNYYEKQQYQALFEEIWKKLQEEKIAIKDLQAINNSDVFKYSPYKALSPDQYQSVLEVIEMLNGPDTTAMVKGSAGTGKTVLAIFLMKLLVTPLEELYDDIDREEEQEDGEFPAEQKLIRQLKEKYPKPKVAMVVAMDSLRNTLKAVLKDVKGLRAGMVIGPSEVIGKNYDILIVDEAHRLRQRNNLTNYGSFDNNNKKLEFGEEGTELDWILQSSQKQIFFYDRDQSVKPSDIDEDRFLTLQKTSRRIQLQSQLRVKGGADYISYIDQLLKLRLPEDAPFFEKEDYEFLFFDHIADFANTIAEKEKIYGLSRMVAGYSWKWKSKKEPTAMDIEIEGIHFQWNRKYKQWINSKNAAREIGCIHTTQGYDVNYVGVIFGKEISYNPETNEIDIHPEHFYDKKTKEGIEDVAILKRYILNIYQNMFYRGINGAFVYACDPSLRAYLKRHIPSYTSQLAMDVQPQPIINSEEKPEGNYAPYYDISVAAGSFSDAQQSSIAGWVAIPEKYRHAENDYFVCQVIGESMNEKIPNGSLCLFKKYQGGSREDLIVLVAHREIQDADFGAGYTVKEYHSVKKSRGDSWQHQSITLQPCSSDDHYNPISLSGSALQELATIGIFVCVL</sequence>
<gene>
    <name evidence="1" type="ORF">F5148DRAFT_1289407</name>
</gene>
<evidence type="ECO:0000313" key="2">
    <source>
        <dbReference type="Proteomes" id="UP001207468"/>
    </source>
</evidence>
<dbReference type="EMBL" id="JAGFNK010000324">
    <property type="protein sequence ID" value="KAI9452839.1"/>
    <property type="molecule type" value="Genomic_DNA"/>
</dbReference>
<accession>A0ACC0TZX7</accession>
<comment type="caution">
    <text evidence="1">The sequence shown here is derived from an EMBL/GenBank/DDBJ whole genome shotgun (WGS) entry which is preliminary data.</text>
</comment>
<protein>
    <submittedName>
        <fullName evidence="1">Uncharacterized protein</fullName>
    </submittedName>
</protein>
<proteinExistence type="predicted"/>
<keyword evidence="2" id="KW-1185">Reference proteome</keyword>
<dbReference type="Proteomes" id="UP001207468">
    <property type="component" value="Unassembled WGS sequence"/>
</dbReference>
<name>A0ACC0TZX7_9AGAM</name>
<reference evidence="1" key="1">
    <citation type="submission" date="2021-03" db="EMBL/GenBank/DDBJ databases">
        <title>Evolutionary priming and transition to the ectomycorrhizal habit in an iconic lineage of mushroom-forming fungi: is preadaptation a requirement?</title>
        <authorList>
            <consortium name="DOE Joint Genome Institute"/>
            <person name="Looney B.P."/>
            <person name="Miyauchi S."/>
            <person name="Morin E."/>
            <person name="Drula E."/>
            <person name="Courty P.E."/>
            <person name="Chicoki N."/>
            <person name="Fauchery L."/>
            <person name="Kohler A."/>
            <person name="Kuo A."/>
            <person name="LaButti K."/>
            <person name="Pangilinan J."/>
            <person name="Lipzen A."/>
            <person name="Riley R."/>
            <person name="Andreopoulos W."/>
            <person name="He G."/>
            <person name="Johnson J."/>
            <person name="Barry K.W."/>
            <person name="Grigoriev I.V."/>
            <person name="Nagy L."/>
            <person name="Hibbett D."/>
            <person name="Henrissat B."/>
            <person name="Matheny P.B."/>
            <person name="Labbe J."/>
            <person name="Martin A.F."/>
        </authorList>
    </citation>
    <scope>NUCLEOTIDE SEQUENCE</scope>
    <source>
        <strain evidence="1">BPL698</strain>
    </source>
</reference>
<evidence type="ECO:0000313" key="1">
    <source>
        <dbReference type="EMBL" id="KAI9452839.1"/>
    </source>
</evidence>
<organism evidence="1 2">
    <name type="scientific">Russula earlei</name>
    <dbReference type="NCBI Taxonomy" id="71964"/>
    <lineage>
        <taxon>Eukaryota</taxon>
        <taxon>Fungi</taxon>
        <taxon>Dikarya</taxon>
        <taxon>Basidiomycota</taxon>
        <taxon>Agaricomycotina</taxon>
        <taxon>Agaricomycetes</taxon>
        <taxon>Russulales</taxon>
        <taxon>Russulaceae</taxon>
        <taxon>Russula</taxon>
    </lineage>
</organism>